<accession>A0A6J7HH02</accession>
<keyword evidence="3" id="KW-0732">Signal</keyword>
<dbReference type="EMBL" id="CAFBMS010000039">
    <property type="protein sequence ID" value="CAB4919124.1"/>
    <property type="molecule type" value="Genomic_DNA"/>
</dbReference>
<gene>
    <name evidence="5" type="ORF">UFOPK3614_00759</name>
</gene>
<name>A0A6J7HH02_9ZZZZ</name>
<evidence type="ECO:0000259" key="4">
    <source>
        <dbReference type="Pfam" id="PF13407"/>
    </source>
</evidence>
<protein>
    <submittedName>
        <fullName evidence="5">Unannotated protein</fullName>
    </submittedName>
</protein>
<dbReference type="Pfam" id="PF13407">
    <property type="entry name" value="Peripla_BP_4"/>
    <property type="match status" value="1"/>
</dbReference>
<evidence type="ECO:0000256" key="1">
    <source>
        <dbReference type="ARBA" id="ARBA00004196"/>
    </source>
</evidence>
<comment type="subcellular location">
    <subcellularLocation>
        <location evidence="1">Cell envelope</location>
    </subcellularLocation>
</comment>
<dbReference type="InterPro" id="IPR028082">
    <property type="entry name" value="Peripla_BP_I"/>
</dbReference>
<dbReference type="GO" id="GO:0030246">
    <property type="term" value="F:carbohydrate binding"/>
    <property type="evidence" value="ECO:0007669"/>
    <property type="project" value="UniProtKB-ARBA"/>
</dbReference>
<dbReference type="GO" id="GO:0030313">
    <property type="term" value="C:cell envelope"/>
    <property type="evidence" value="ECO:0007669"/>
    <property type="project" value="UniProtKB-SubCell"/>
</dbReference>
<dbReference type="Gene3D" id="3.40.50.2300">
    <property type="match status" value="2"/>
</dbReference>
<proteinExistence type="inferred from homology"/>
<dbReference type="PANTHER" id="PTHR46847:SF1">
    <property type="entry name" value="D-ALLOSE-BINDING PERIPLASMIC PROTEIN-RELATED"/>
    <property type="match status" value="1"/>
</dbReference>
<evidence type="ECO:0000313" key="5">
    <source>
        <dbReference type="EMBL" id="CAB4919124.1"/>
    </source>
</evidence>
<organism evidence="5">
    <name type="scientific">freshwater metagenome</name>
    <dbReference type="NCBI Taxonomy" id="449393"/>
    <lineage>
        <taxon>unclassified sequences</taxon>
        <taxon>metagenomes</taxon>
        <taxon>ecological metagenomes</taxon>
    </lineage>
</organism>
<dbReference type="CDD" id="cd01536">
    <property type="entry name" value="PBP1_ABC_sugar_binding-like"/>
    <property type="match status" value="1"/>
</dbReference>
<dbReference type="AlphaFoldDB" id="A0A6J7HH02"/>
<feature type="domain" description="Periplasmic binding protein" evidence="4">
    <location>
        <begin position="43"/>
        <end position="309"/>
    </location>
</feature>
<reference evidence="5" key="1">
    <citation type="submission" date="2020-05" db="EMBL/GenBank/DDBJ databases">
        <authorList>
            <person name="Chiriac C."/>
            <person name="Salcher M."/>
            <person name="Ghai R."/>
            <person name="Kavagutti S V."/>
        </authorList>
    </citation>
    <scope>NUCLEOTIDE SEQUENCE</scope>
</reference>
<dbReference type="SUPFAM" id="SSF53822">
    <property type="entry name" value="Periplasmic binding protein-like I"/>
    <property type="match status" value="1"/>
</dbReference>
<dbReference type="PANTHER" id="PTHR46847">
    <property type="entry name" value="D-ALLOSE-BINDING PERIPLASMIC PROTEIN-RELATED"/>
    <property type="match status" value="1"/>
</dbReference>
<dbReference type="InterPro" id="IPR025997">
    <property type="entry name" value="SBP_2_dom"/>
</dbReference>
<sequence length="339" mass="34915">MNLRSSSRRSTRAIAAAVLAVSMLAAGFTGISSASAASPINVAYLSASSANTWLKASKVQMDKIAKANNIKITEFDAQFKPGEQAKQIQDVIASGKYKALIIASVDGAGIIPSLKDAVAAGLKVGVLNQVVGTKLDTAKPQFSGPSVVVMVPPKVSGERLGKLTLQACKGKTSCKVVFFYGIKGIPLDTAIKEGYDSVIATNPAITIVAEGEGKYLGPDVAQKAMQDILSSTPNFDVIVGPDQAIQGVVLALSDADKLGTAKLIGFGGSKAAINGVKNGTWFADLFGAPGTEGKLLMDAMVKAIKTGKKSGGIDPGTKLPDSGLVTKANVSKFKAEWNG</sequence>
<evidence type="ECO:0000256" key="3">
    <source>
        <dbReference type="ARBA" id="ARBA00022729"/>
    </source>
</evidence>
<evidence type="ECO:0000256" key="2">
    <source>
        <dbReference type="ARBA" id="ARBA00007639"/>
    </source>
</evidence>
<comment type="similarity">
    <text evidence="2">Belongs to the bacterial solute-binding protein 2 family.</text>
</comment>